<name>A0A4Q6XK37_9SPHI</name>
<reference evidence="1 2" key="1">
    <citation type="submission" date="2019-02" db="EMBL/GenBank/DDBJ databases">
        <authorList>
            <person name="Li Y."/>
        </authorList>
    </citation>
    <scope>NUCLEOTIDE SEQUENCE [LARGE SCALE GENOMIC DNA]</scope>
    <source>
        <strain evidence="1 2">30C10-4-7</strain>
    </source>
</reference>
<evidence type="ECO:0000313" key="2">
    <source>
        <dbReference type="Proteomes" id="UP000292855"/>
    </source>
</evidence>
<comment type="caution">
    <text evidence="1">The sequence shown here is derived from an EMBL/GenBank/DDBJ whole genome shotgun (WGS) entry which is preliminary data.</text>
</comment>
<sequence length="425" mass="48362">MKHLINNIFLLLLIVPQPCFGQKAKKPQVLVYGSDLLAFSAAVQSAKSSVPTIWLVDGEQLMPEFSGGQVQIESMTHTDGGIWMEILMEMALAKSPDDSLATVVKREMNPRLFQNAVDKIVRKLPQLTVIRGEDVLSIKRRKRDWEIQVSSKHKHVIRCIVDASRQQALYKLAAISWDNNIRRMQPLGTLSLAQVRTLVAAGEIGGSLYGIQLENIFAGEKEGFFDFRGVTELLQDDLALSPFRAAVGQAVGATAAYLAFFKTSADKVDVRKLQTELMTYKGRILPYQDVPISDIHFYALQRFGLASVLPNLHKDEGFRFQKDEHVSFKEVEPIFDRLYSRSQLWFLDNKGDYFQWKDFLSLIKFVGLRGDEISQQIEKEWSARLKFEGSFDEEAFVSRYQFAIIMDKYANPYVKAVNQQGDFIN</sequence>
<protein>
    <recommendedName>
        <fullName evidence="3">FAD-dependent oxidoreductase</fullName>
    </recommendedName>
</protein>
<evidence type="ECO:0000313" key="1">
    <source>
        <dbReference type="EMBL" id="RZF59745.1"/>
    </source>
</evidence>
<dbReference type="AlphaFoldDB" id="A0A4Q6XK37"/>
<dbReference type="RefSeq" id="WP_130141664.1">
    <property type="nucleotide sequence ID" value="NZ_SGIT01000002.1"/>
</dbReference>
<proteinExistence type="predicted"/>
<gene>
    <name evidence="1" type="ORF">EWE74_11355</name>
</gene>
<dbReference type="EMBL" id="SGIT01000002">
    <property type="protein sequence ID" value="RZF59745.1"/>
    <property type="molecule type" value="Genomic_DNA"/>
</dbReference>
<keyword evidence="2" id="KW-1185">Reference proteome</keyword>
<dbReference type="Proteomes" id="UP000292855">
    <property type="component" value="Unassembled WGS sequence"/>
</dbReference>
<dbReference type="OrthoDB" id="615715at2"/>
<organism evidence="1 2">
    <name type="scientific">Sphingobacterium corticibacterium</name>
    <dbReference type="NCBI Taxonomy" id="2484746"/>
    <lineage>
        <taxon>Bacteria</taxon>
        <taxon>Pseudomonadati</taxon>
        <taxon>Bacteroidota</taxon>
        <taxon>Sphingobacteriia</taxon>
        <taxon>Sphingobacteriales</taxon>
        <taxon>Sphingobacteriaceae</taxon>
        <taxon>Sphingobacterium</taxon>
    </lineage>
</organism>
<evidence type="ECO:0008006" key="3">
    <source>
        <dbReference type="Google" id="ProtNLM"/>
    </source>
</evidence>
<accession>A0A4Q6XK37</accession>